<dbReference type="Pfam" id="PF13148">
    <property type="entry name" value="DUF3987"/>
    <property type="match status" value="1"/>
</dbReference>
<dbReference type="InterPro" id="IPR025048">
    <property type="entry name" value="DUF3987"/>
</dbReference>
<feature type="domain" description="Primase C-terminal 2" evidence="2">
    <location>
        <begin position="12"/>
        <end position="86"/>
    </location>
</feature>
<organism evidence="3 4">
    <name type="scientific">Bacteroides difficilis</name>
    <dbReference type="NCBI Taxonomy" id="2763021"/>
    <lineage>
        <taxon>Bacteria</taxon>
        <taxon>Pseudomonadati</taxon>
        <taxon>Bacteroidota</taxon>
        <taxon>Bacteroidia</taxon>
        <taxon>Bacteroidales</taxon>
        <taxon>Bacteroidaceae</taxon>
        <taxon>Bacteroides</taxon>
    </lineage>
</organism>
<keyword evidence="4" id="KW-1185">Reference proteome</keyword>
<sequence length="614" mass="69024">MDEIESLHRLVEAVETAGADIAPTYIEYVQLAFAIATDCGEAGRDYFHRICRLSAKYQREHAERVFSNALTTKHGDVHLGTVFHLAETAGVTIRKDEVMNSSAGTKGTVNAPRLFSTHTCARNKVQNNGTSGEGEGEEEELLPGSEPQHPLPTFPEADWPEFLQRIINYGNTTAQHDIMLLGALTALGSCMERHVRCSYGGKYQYPCMQCFIIAPSASGKSILSYIRLLVEPLHDQIRAEVAAQMKVYKKEKTAYEAMGKERAKIEAPQMPANRMFLISGNNTGTGILQNIMDSEGTGLICEAEADTLSTAIGSDYGHWSDTLRKAFDHDRLSYNRRTEQEYREVKKSFLSVLISGTPSQVKTFIPTTEDGSFSRQIYYYLHGIWKWVSQFTEDKIDLEEIFTVMGLEWKEKLDIIKAHGIHTLRLTMEQKEEFDALFSHLFTRSSIANGKEMYSFVARLAVNLCRIMAEVAVLRVLENPKPYQLKASPVSTFTPDKEIPTDNISDGIIPRWNVTITPEDFKAVLALAEPLYCHATHILSFLPAVETSHRSNADRDFLFEQLGEEFTRAQLVEQAVNMGVKENTAITWLKRLTKRGVLVNVDGKGTYTRARVRV</sequence>
<feature type="region of interest" description="Disordered" evidence="1">
    <location>
        <begin position="122"/>
        <end position="146"/>
    </location>
</feature>
<dbReference type="Proteomes" id="UP000600600">
    <property type="component" value="Unassembled WGS sequence"/>
</dbReference>
<name>A0ABR7CEX7_9BACE</name>
<evidence type="ECO:0000259" key="2">
    <source>
        <dbReference type="Pfam" id="PF08707"/>
    </source>
</evidence>
<dbReference type="EMBL" id="JACOOE010000009">
    <property type="protein sequence ID" value="MBC5606345.1"/>
    <property type="molecule type" value="Genomic_DNA"/>
</dbReference>
<protein>
    <submittedName>
        <fullName evidence="3">DUF3987 domain-containing protein</fullName>
    </submittedName>
</protein>
<dbReference type="InterPro" id="IPR014819">
    <property type="entry name" value="PriCT_2"/>
</dbReference>
<reference evidence="3 4" key="1">
    <citation type="submission" date="2020-08" db="EMBL/GenBank/DDBJ databases">
        <title>Genome public.</title>
        <authorList>
            <person name="Liu C."/>
            <person name="Sun Q."/>
        </authorList>
    </citation>
    <scope>NUCLEOTIDE SEQUENCE [LARGE SCALE GENOMIC DNA]</scope>
    <source>
        <strain evidence="3 4">M27</strain>
    </source>
</reference>
<evidence type="ECO:0000313" key="4">
    <source>
        <dbReference type="Proteomes" id="UP000600600"/>
    </source>
</evidence>
<gene>
    <name evidence="3" type="ORF">H8S67_16965</name>
</gene>
<accession>A0ABR7CEX7</accession>
<dbReference type="RefSeq" id="WP_186968110.1">
    <property type="nucleotide sequence ID" value="NZ_JACOOE010000009.1"/>
</dbReference>
<comment type="caution">
    <text evidence="3">The sequence shown here is derived from an EMBL/GenBank/DDBJ whole genome shotgun (WGS) entry which is preliminary data.</text>
</comment>
<evidence type="ECO:0000256" key="1">
    <source>
        <dbReference type="SAM" id="MobiDB-lite"/>
    </source>
</evidence>
<proteinExistence type="predicted"/>
<evidence type="ECO:0000313" key="3">
    <source>
        <dbReference type="EMBL" id="MBC5606345.1"/>
    </source>
</evidence>
<dbReference type="Pfam" id="PF08707">
    <property type="entry name" value="PriCT_2"/>
    <property type="match status" value="1"/>
</dbReference>